<protein>
    <submittedName>
        <fullName evidence="2">Uncharacterized protein</fullName>
    </submittedName>
</protein>
<accession>A0ABV1D1X7</accession>
<comment type="caution">
    <text evidence="2">The sequence shown here is derived from an EMBL/GenBank/DDBJ whole genome shotgun (WGS) entry which is preliminary data.</text>
</comment>
<sequence length="184" mass="20360">MKVRISMPGVYMVMDMEEGQARAAFRKLAESMWLIGSRGQKPQESVAVEPGPVQEPTEEVHPGQEGRGVGTVVEAAGTSEEEGEEPAPKIISSGYGGYLYMKCPVCGKTRGFCAKARLNNYRCGCGAVTRMGHMVTMVMKCECGRQARYLTNMTEPEFDMTCYDCGAPVAVEWNEKKQMYETMR</sequence>
<reference evidence="2 3" key="1">
    <citation type="submission" date="2024-03" db="EMBL/GenBank/DDBJ databases">
        <title>Human intestinal bacterial collection.</title>
        <authorList>
            <person name="Pauvert C."/>
            <person name="Hitch T.C.A."/>
            <person name="Clavel T."/>
        </authorList>
    </citation>
    <scope>NUCLEOTIDE SEQUENCE [LARGE SCALE GENOMIC DNA]</scope>
    <source>
        <strain evidence="2 3">CLA-SR-H021</strain>
    </source>
</reference>
<proteinExistence type="predicted"/>
<dbReference type="Proteomes" id="UP001454086">
    <property type="component" value="Unassembled WGS sequence"/>
</dbReference>
<organism evidence="2 3">
    <name type="scientific">Enterocloster hominis</name>
    <name type="common">ex Hitch et al. 2024</name>
    <dbReference type="NCBI Taxonomy" id="1917870"/>
    <lineage>
        <taxon>Bacteria</taxon>
        <taxon>Bacillati</taxon>
        <taxon>Bacillota</taxon>
        <taxon>Clostridia</taxon>
        <taxon>Lachnospirales</taxon>
        <taxon>Lachnospiraceae</taxon>
        <taxon>Enterocloster</taxon>
    </lineage>
</organism>
<name>A0ABV1D1X7_9FIRM</name>
<evidence type="ECO:0000313" key="2">
    <source>
        <dbReference type="EMBL" id="MEQ2424397.1"/>
    </source>
</evidence>
<evidence type="ECO:0000313" key="3">
    <source>
        <dbReference type="Proteomes" id="UP001454086"/>
    </source>
</evidence>
<evidence type="ECO:0000256" key="1">
    <source>
        <dbReference type="SAM" id="MobiDB-lite"/>
    </source>
</evidence>
<gene>
    <name evidence="2" type="ORF">WMQ36_05375</name>
</gene>
<dbReference type="RefSeq" id="WP_349117909.1">
    <property type="nucleotide sequence ID" value="NZ_JBBMFM010000012.1"/>
</dbReference>
<feature type="region of interest" description="Disordered" evidence="1">
    <location>
        <begin position="39"/>
        <end position="69"/>
    </location>
</feature>
<dbReference type="EMBL" id="JBBMFM010000012">
    <property type="protein sequence ID" value="MEQ2424397.1"/>
    <property type="molecule type" value="Genomic_DNA"/>
</dbReference>
<keyword evidence="3" id="KW-1185">Reference proteome</keyword>